<dbReference type="InterPro" id="IPR002401">
    <property type="entry name" value="Cyt_P450_E_grp-I"/>
</dbReference>
<proteinExistence type="inferred from homology"/>
<keyword evidence="3" id="KW-1133">Transmembrane helix</keyword>
<evidence type="ECO:0000256" key="2">
    <source>
        <dbReference type="RuleBase" id="RU000461"/>
    </source>
</evidence>
<dbReference type="InterPro" id="IPR036396">
    <property type="entry name" value="Cyt_P450_sf"/>
</dbReference>
<comment type="similarity">
    <text evidence="2">Belongs to the cytochrome P450 family.</text>
</comment>
<evidence type="ECO:0000313" key="4">
    <source>
        <dbReference type="EMBL" id="GJT52960.1"/>
    </source>
</evidence>
<name>A0ABQ5EPU6_9ASTR</name>
<evidence type="ECO:0000256" key="1">
    <source>
        <dbReference type="ARBA" id="ARBA00023002"/>
    </source>
</evidence>
<dbReference type="Proteomes" id="UP001151760">
    <property type="component" value="Unassembled WGS sequence"/>
</dbReference>
<dbReference type="Gene3D" id="1.10.630.10">
    <property type="entry name" value="Cytochrome P450"/>
    <property type="match status" value="2"/>
</dbReference>
<dbReference type="PRINTS" id="PR00463">
    <property type="entry name" value="EP450I"/>
</dbReference>
<sequence length="437" mass="49401">MISHIQWSWDYVLLFTCSIITFAIYCPKFSSKARLPPGPRGLPLLGYLPFLDPNLHHGYTKLAQRYGPIFKLKLGSKTHIVVGSSDLAKVVLREQDEIFANRDPPIAGTVITYGGQDIVWSDNNNSLWRNMRKVLAFEVLSNKNLEASSTFRRGGVRKTIKHVYETMGTEVDIGGIAFMTSLNVITNMVWGKSLVEDVKSTNLGLEFREVITKIVELLGAVNVSDFFPVLSRFDLQGVGQEMKRQSKILDAIFERIIKERIAIKRDEAGLNNIVEESHLSNLRYLDAVVKETFRLHPPLPLLIVRCPSESCNVAGYTVPKGANVYVNVWAIHRDPQYWENPLEFNPNRFLSVDDGTTKFDYNGYNPNFIPFGSGRRRCPGVPLGEKMLVFFLASMLHSFDWTLPNGEHELSDKFGIVLKKNTPLLAIASQRLPDKNL</sequence>
<protein>
    <submittedName>
        <fullName evidence="4">Cytochrome P450</fullName>
    </submittedName>
</protein>
<dbReference type="InterPro" id="IPR017972">
    <property type="entry name" value="Cyt_P450_CS"/>
</dbReference>
<dbReference type="PANTHER" id="PTHR47951:SF7">
    <property type="entry name" value="FLAVONOID 3',5'-HYDROXYLASE-LIKE ISOFORM X1"/>
    <property type="match status" value="1"/>
</dbReference>
<gene>
    <name evidence="4" type="ORF">Tco_0988014</name>
</gene>
<comment type="caution">
    <text evidence="4">The sequence shown here is derived from an EMBL/GenBank/DDBJ whole genome shotgun (WGS) entry which is preliminary data.</text>
</comment>
<dbReference type="SUPFAM" id="SSF48264">
    <property type="entry name" value="Cytochrome P450"/>
    <property type="match status" value="1"/>
</dbReference>
<keyword evidence="5" id="KW-1185">Reference proteome</keyword>
<feature type="transmembrane region" description="Helical" evidence="3">
    <location>
        <begin position="7"/>
        <end position="25"/>
    </location>
</feature>
<keyword evidence="2" id="KW-0503">Monooxygenase</keyword>
<keyword evidence="2" id="KW-0479">Metal-binding</keyword>
<dbReference type="InterPro" id="IPR001128">
    <property type="entry name" value="Cyt_P450"/>
</dbReference>
<keyword evidence="2" id="KW-0408">Iron</keyword>
<keyword evidence="3" id="KW-0472">Membrane</keyword>
<dbReference type="PROSITE" id="PS00086">
    <property type="entry name" value="CYTOCHROME_P450"/>
    <property type="match status" value="1"/>
</dbReference>
<accession>A0ABQ5EPU6</accession>
<dbReference type="PANTHER" id="PTHR47951">
    <property type="entry name" value="OS08G0547900 PROTEIN"/>
    <property type="match status" value="1"/>
</dbReference>
<keyword evidence="2" id="KW-0349">Heme</keyword>
<evidence type="ECO:0000256" key="3">
    <source>
        <dbReference type="SAM" id="Phobius"/>
    </source>
</evidence>
<organism evidence="4 5">
    <name type="scientific">Tanacetum coccineum</name>
    <dbReference type="NCBI Taxonomy" id="301880"/>
    <lineage>
        <taxon>Eukaryota</taxon>
        <taxon>Viridiplantae</taxon>
        <taxon>Streptophyta</taxon>
        <taxon>Embryophyta</taxon>
        <taxon>Tracheophyta</taxon>
        <taxon>Spermatophyta</taxon>
        <taxon>Magnoliopsida</taxon>
        <taxon>eudicotyledons</taxon>
        <taxon>Gunneridae</taxon>
        <taxon>Pentapetalae</taxon>
        <taxon>asterids</taxon>
        <taxon>campanulids</taxon>
        <taxon>Asterales</taxon>
        <taxon>Asteraceae</taxon>
        <taxon>Asteroideae</taxon>
        <taxon>Anthemideae</taxon>
        <taxon>Anthemidinae</taxon>
        <taxon>Tanacetum</taxon>
    </lineage>
</organism>
<reference evidence="4" key="2">
    <citation type="submission" date="2022-01" db="EMBL/GenBank/DDBJ databases">
        <authorList>
            <person name="Yamashiro T."/>
            <person name="Shiraishi A."/>
            <person name="Satake H."/>
            <person name="Nakayama K."/>
        </authorList>
    </citation>
    <scope>NUCLEOTIDE SEQUENCE</scope>
</reference>
<evidence type="ECO:0000313" key="5">
    <source>
        <dbReference type="Proteomes" id="UP001151760"/>
    </source>
</evidence>
<keyword evidence="3" id="KW-0812">Transmembrane</keyword>
<dbReference type="EMBL" id="BQNB010016544">
    <property type="protein sequence ID" value="GJT52960.1"/>
    <property type="molecule type" value="Genomic_DNA"/>
</dbReference>
<reference evidence="4" key="1">
    <citation type="journal article" date="2022" name="Int. J. Mol. Sci.">
        <title>Draft Genome of Tanacetum Coccineum: Genomic Comparison of Closely Related Tanacetum-Family Plants.</title>
        <authorList>
            <person name="Yamashiro T."/>
            <person name="Shiraishi A."/>
            <person name="Nakayama K."/>
            <person name="Satake H."/>
        </authorList>
    </citation>
    <scope>NUCLEOTIDE SEQUENCE</scope>
</reference>
<keyword evidence="1 2" id="KW-0560">Oxidoreductase</keyword>
<dbReference type="Pfam" id="PF00067">
    <property type="entry name" value="p450"/>
    <property type="match status" value="2"/>
</dbReference>